<dbReference type="PANTHER" id="PTHR37422:SF13">
    <property type="entry name" value="LIPOPOLYSACCHARIDE BIOSYNTHESIS PROTEIN PA4999-RELATED"/>
    <property type="match status" value="1"/>
</dbReference>
<feature type="transmembrane region" description="Helical" evidence="5">
    <location>
        <begin position="107"/>
        <end position="126"/>
    </location>
</feature>
<sequence>MGKYTLLGMKDQNLSTNHDFLGFFHGKAFGNFIFLNILGYTLFKDSIQLIADVCQTIIVFVTLLAFYVDRAFFIKNRVFQLLCLAVLVQCLSWVSSRYYVHDYALKYPSVKSMAYLFFFIGLAYWLKGEPRRIVITLLTFCVGVVFTFAYHSAFFSIFETGLDGARVDFNYRNAQHGSLIAGACFLFFVLLLRTSQFKKLSLANGGILLGIVLFGVFSIILQSRQSWLAISVSLAILPLLGGGDHWPTRKVVMTYAILLATMLALYQVSFIRERLLSGFVHQGDVHAILTGNWAEVRDFSIGVRLKTWLEAIQWFLAHPLFGTGYGSQSLVITLSKTLPDYITREFRHLHNSNMETLVCWGIAGFLVLYGTLFTVARQVLSCSYSSRFIKMLTISFIIYWLIINNFESFFYMRSGQWVFSVFMGAIYSVALHEELKLFAKEGHENLRH</sequence>
<keyword evidence="2 5" id="KW-0812">Transmembrane</keyword>
<keyword evidence="7" id="KW-0436">Ligase</keyword>
<dbReference type="RefSeq" id="WP_282683434.1">
    <property type="nucleotide sequence ID" value="NZ_CP124841.1"/>
</dbReference>
<feature type="transmembrane region" description="Helical" evidence="5">
    <location>
        <begin position="133"/>
        <end position="154"/>
    </location>
</feature>
<keyword evidence="3 5" id="KW-1133">Transmembrane helix</keyword>
<evidence type="ECO:0000256" key="3">
    <source>
        <dbReference type="ARBA" id="ARBA00022989"/>
    </source>
</evidence>
<evidence type="ECO:0000256" key="5">
    <source>
        <dbReference type="SAM" id="Phobius"/>
    </source>
</evidence>
<dbReference type="GO" id="GO:0016020">
    <property type="term" value="C:membrane"/>
    <property type="evidence" value="ECO:0007669"/>
    <property type="project" value="UniProtKB-SubCell"/>
</dbReference>
<feature type="domain" description="O-antigen ligase-related" evidence="6">
    <location>
        <begin position="210"/>
        <end position="368"/>
    </location>
</feature>
<dbReference type="EMBL" id="CP124841">
    <property type="protein sequence ID" value="WHF35512.1"/>
    <property type="molecule type" value="Genomic_DNA"/>
</dbReference>
<feature type="transmembrane region" description="Helical" evidence="5">
    <location>
        <begin position="357"/>
        <end position="376"/>
    </location>
</feature>
<feature type="transmembrane region" description="Helical" evidence="5">
    <location>
        <begin position="388"/>
        <end position="403"/>
    </location>
</feature>
<organism evidence="7 8">
    <name type="scientific">Aeromonas salmonicida</name>
    <dbReference type="NCBI Taxonomy" id="645"/>
    <lineage>
        <taxon>Bacteria</taxon>
        <taxon>Pseudomonadati</taxon>
        <taxon>Pseudomonadota</taxon>
        <taxon>Gammaproteobacteria</taxon>
        <taxon>Aeromonadales</taxon>
        <taxon>Aeromonadaceae</taxon>
        <taxon>Aeromonas</taxon>
    </lineage>
</organism>
<reference evidence="7" key="1">
    <citation type="submission" date="2023-05" db="EMBL/GenBank/DDBJ databases">
        <title>Aeromonas salmonicida 57, complete genome.</title>
        <authorList>
            <person name="Shao L."/>
        </authorList>
    </citation>
    <scope>NUCLEOTIDE SEQUENCE</scope>
    <source>
        <strain evidence="7">57</strain>
    </source>
</reference>
<gene>
    <name evidence="7" type="ORF">QLQ87_15190</name>
</gene>
<evidence type="ECO:0000256" key="2">
    <source>
        <dbReference type="ARBA" id="ARBA00022692"/>
    </source>
</evidence>
<evidence type="ECO:0000256" key="1">
    <source>
        <dbReference type="ARBA" id="ARBA00004141"/>
    </source>
</evidence>
<feature type="transmembrane region" description="Helical" evidence="5">
    <location>
        <begin position="251"/>
        <end position="271"/>
    </location>
</feature>
<feature type="transmembrane region" description="Helical" evidence="5">
    <location>
        <begin position="78"/>
        <end position="95"/>
    </location>
</feature>
<evidence type="ECO:0000256" key="4">
    <source>
        <dbReference type="ARBA" id="ARBA00023136"/>
    </source>
</evidence>
<feature type="transmembrane region" description="Helical" evidence="5">
    <location>
        <begin position="20"/>
        <end position="43"/>
    </location>
</feature>
<evidence type="ECO:0000313" key="8">
    <source>
        <dbReference type="Proteomes" id="UP001239426"/>
    </source>
</evidence>
<protein>
    <submittedName>
        <fullName evidence="7">O-antigen ligase family protein</fullName>
    </submittedName>
</protein>
<evidence type="ECO:0000313" key="7">
    <source>
        <dbReference type="EMBL" id="WHF35512.1"/>
    </source>
</evidence>
<dbReference type="GO" id="GO:0016874">
    <property type="term" value="F:ligase activity"/>
    <property type="evidence" value="ECO:0007669"/>
    <property type="project" value="UniProtKB-KW"/>
</dbReference>
<dbReference type="Pfam" id="PF04932">
    <property type="entry name" value="Wzy_C"/>
    <property type="match status" value="1"/>
</dbReference>
<accession>A0AAX3VNR6</accession>
<name>A0AAX3VNR6_AERSA</name>
<dbReference type="AlphaFoldDB" id="A0AAX3VNR6"/>
<dbReference type="PANTHER" id="PTHR37422">
    <property type="entry name" value="TEICHURONIC ACID BIOSYNTHESIS PROTEIN TUAE"/>
    <property type="match status" value="1"/>
</dbReference>
<dbReference type="InterPro" id="IPR051533">
    <property type="entry name" value="WaaL-like"/>
</dbReference>
<feature type="transmembrane region" description="Helical" evidence="5">
    <location>
        <begin position="200"/>
        <end position="221"/>
    </location>
</feature>
<evidence type="ECO:0000259" key="6">
    <source>
        <dbReference type="Pfam" id="PF04932"/>
    </source>
</evidence>
<feature type="transmembrane region" description="Helical" evidence="5">
    <location>
        <begin position="49"/>
        <end position="66"/>
    </location>
</feature>
<feature type="transmembrane region" description="Helical" evidence="5">
    <location>
        <begin position="174"/>
        <end position="193"/>
    </location>
</feature>
<proteinExistence type="predicted"/>
<dbReference type="Proteomes" id="UP001239426">
    <property type="component" value="Chromosome"/>
</dbReference>
<comment type="subcellular location">
    <subcellularLocation>
        <location evidence="1">Membrane</location>
        <topology evidence="1">Multi-pass membrane protein</topology>
    </subcellularLocation>
</comment>
<keyword evidence="4 5" id="KW-0472">Membrane</keyword>
<dbReference type="InterPro" id="IPR007016">
    <property type="entry name" value="O-antigen_ligase-rel_domated"/>
</dbReference>